<name>A0A9W4NV07_9EURO</name>
<proteinExistence type="predicted"/>
<comment type="caution">
    <text evidence="1">The sequence shown here is derived from an EMBL/GenBank/DDBJ whole genome shotgun (WGS) entry which is preliminary data.</text>
</comment>
<dbReference type="Proteomes" id="UP001152646">
    <property type="component" value="Unassembled WGS sequence"/>
</dbReference>
<dbReference type="AlphaFoldDB" id="A0A9W4NV07"/>
<accession>A0A9W4NV07</accession>
<evidence type="ECO:0000313" key="1">
    <source>
        <dbReference type="EMBL" id="CAG8413275.1"/>
    </source>
</evidence>
<reference evidence="1" key="1">
    <citation type="submission" date="2021-07" db="EMBL/GenBank/DDBJ databases">
        <authorList>
            <person name="Branca A.L. A."/>
        </authorList>
    </citation>
    <scope>NUCLEOTIDE SEQUENCE</scope>
</reference>
<protein>
    <submittedName>
        <fullName evidence="1">Uncharacterized protein</fullName>
    </submittedName>
</protein>
<sequence length="302" mass="33781">MSSNPFKDNMICDLDTINTQSQLPNSMSAPTTCASHTAATTKPTRPHYCSKIKVVTGPPKSLCLPHLCGLENITSVLIVRQESPWDTYRKVITYEIAGKVTITTRRTHPSRIVAIRTYAKENARRIIYRFERLEHRNVLLLRECYMYEDLAFFLVDDLPLTLTHVVAFPSVYPNETELESIVSQICPSCPFDELLDLCIDCTPKQSEAAYIAALPSITMRLMQKNDKDQSVVGVIDLERWPIDSAAVGFLSATETAGSIKSLRNQPLLAGKHRPSEDLVVLARAALLSSSLNCVYNPDSEKY</sequence>
<dbReference type="OrthoDB" id="4062651at2759"/>
<gene>
    <name evidence="1" type="ORF">PSALAMII_LOCUS9407</name>
</gene>
<dbReference type="EMBL" id="CAJVPA010000223">
    <property type="protein sequence ID" value="CAG8413275.1"/>
    <property type="molecule type" value="Genomic_DNA"/>
</dbReference>
<organism evidence="1 2">
    <name type="scientific">Penicillium salamii</name>
    <dbReference type="NCBI Taxonomy" id="1612424"/>
    <lineage>
        <taxon>Eukaryota</taxon>
        <taxon>Fungi</taxon>
        <taxon>Dikarya</taxon>
        <taxon>Ascomycota</taxon>
        <taxon>Pezizomycotina</taxon>
        <taxon>Eurotiomycetes</taxon>
        <taxon>Eurotiomycetidae</taxon>
        <taxon>Eurotiales</taxon>
        <taxon>Aspergillaceae</taxon>
        <taxon>Penicillium</taxon>
    </lineage>
</organism>
<evidence type="ECO:0000313" key="2">
    <source>
        <dbReference type="Proteomes" id="UP001152646"/>
    </source>
</evidence>